<dbReference type="InterPro" id="IPR001810">
    <property type="entry name" value="F-box_dom"/>
</dbReference>
<comment type="caution">
    <text evidence="3">The sequence shown here is derived from an EMBL/GenBank/DDBJ whole genome shotgun (WGS) entry which is preliminary data.</text>
</comment>
<feature type="domain" description="F-box" evidence="2">
    <location>
        <begin position="102"/>
        <end position="137"/>
    </location>
</feature>
<dbReference type="AlphaFoldDB" id="A0A9W9XJ06"/>
<dbReference type="EMBL" id="JAPWDQ010000002">
    <property type="protein sequence ID" value="KAJ5493430.1"/>
    <property type="molecule type" value="Genomic_DNA"/>
</dbReference>
<reference evidence="3" key="2">
    <citation type="journal article" date="2023" name="IMA Fungus">
        <title>Comparative genomic study of the Penicillium genus elucidates a diverse pangenome and 15 lateral gene transfer events.</title>
        <authorList>
            <person name="Petersen C."/>
            <person name="Sorensen T."/>
            <person name="Nielsen M.R."/>
            <person name="Sondergaard T.E."/>
            <person name="Sorensen J.L."/>
            <person name="Fitzpatrick D.A."/>
            <person name="Frisvad J.C."/>
            <person name="Nielsen K.L."/>
        </authorList>
    </citation>
    <scope>NUCLEOTIDE SEQUENCE</scope>
    <source>
        <strain evidence="3">IBT 30728</strain>
    </source>
</reference>
<organism evidence="3 4">
    <name type="scientific">Penicillium diatomitis</name>
    <dbReference type="NCBI Taxonomy" id="2819901"/>
    <lineage>
        <taxon>Eukaryota</taxon>
        <taxon>Fungi</taxon>
        <taxon>Dikarya</taxon>
        <taxon>Ascomycota</taxon>
        <taxon>Pezizomycotina</taxon>
        <taxon>Eurotiomycetes</taxon>
        <taxon>Eurotiomycetidae</taxon>
        <taxon>Eurotiales</taxon>
        <taxon>Aspergillaceae</taxon>
        <taxon>Penicillium</taxon>
    </lineage>
</organism>
<evidence type="ECO:0000313" key="3">
    <source>
        <dbReference type="EMBL" id="KAJ5493430.1"/>
    </source>
</evidence>
<gene>
    <name evidence="3" type="ORF">N7539_002176</name>
</gene>
<protein>
    <recommendedName>
        <fullName evidence="2">F-box domain-containing protein</fullName>
    </recommendedName>
</protein>
<name>A0A9W9XJ06_9EURO</name>
<keyword evidence="4" id="KW-1185">Reference proteome</keyword>
<sequence>MEPVQPFLIYAEHLEDLRRCVEMPSLRYPSDSGSGQLRNFGSNKTFSAHGTIVTAAATLDKCLISQLSCAQIPDHGLVNSARDRRASNHSHISKSSPANTAPVEILHQIFFMLSPHDFDNARRTCSQWMTASLNRRLLENMLKDAGWWDAFLRDVRDPREGCLSAYHESHVWKMSRRLATECLLSGQRTAVSRSRFHRSAVIDFSNLPRGSFKTRRISPRHVISSDIARSHLDARSTFKVGNCNNHVLVTAGCTIYLYRLLHGRKGLSLSPKTKSQDLELISRIECPSEVLLATMDTRPSHIAVAALLQNRCSMICTVDSSAGSEATNHRECKPAERRQAHSATRFFSNLCSEDHPPRTVALLPGRQCVAFGCAGGVEIHWLDEKTGGTQCRRLPMSQPSEILHFLPSSNDDPAEFRLISSLAGPGPHECSCRQSPVPDHSQTCPFRILSNKNLLGGRTQYSTSSLSLVRATHCHNYRTVPINDGLHMIFVDPRTGNLSIGSNSPIGGPASLTRGFVCVPPLTNDPNNNVKEGISPAAFAVGSDLDWGLRVVAAYQDRLILYSIPADIYNVIRKERERQNGDFMGDGVIPHSWLTDSERIHKHCDNLVRDQNCDLEVALSVSYPSTSMVWPFKVYGKEIGRVDDVVEVALQTSNGGARAWAFAASGQAHVFDIDTVSTTAKLMSRAPVSTCVVNSKGEIVPSAVQACAPSGTQTQPQLKTRKRKRTEPHNTWTGQSAKARFASGATLTSAGTADHPSPASMHPQDTSTKRSSFAACIFDFKIPDLSLSDGVWVV</sequence>
<evidence type="ECO:0000313" key="4">
    <source>
        <dbReference type="Proteomes" id="UP001148312"/>
    </source>
</evidence>
<feature type="region of interest" description="Disordered" evidence="1">
    <location>
        <begin position="746"/>
        <end position="767"/>
    </location>
</feature>
<feature type="region of interest" description="Disordered" evidence="1">
    <location>
        <begin position="709"/>
        <end position="733"/>
    </location>
</feature>
<dbReference type="Proteomes" id="UP001148312">
    <property type="component" value="Unassembled WGS sequence"/>
</dbReference>
<accession>A0A9W9XJ06</accession>
<evidence type="ECO:0000259" key="2">
    <source>
        <dbReference type="Pfam" id="PF12937"/>
    </source>
</evidence>
<proteinExistence type="predicted"/>
<dbReference type="CDD" id="cd09917">
    <property type="entry name" value="F-box_SF"/>
    <property type="match status" value="1"/>
</dbReference>
<dbReference type="RefSeq" id="XP_056793810.1">
    <property type="nucleotide sequence ID" value="XM_056931779.1"/>
</dbReference>
<evidence type="ECO:0000256" key="1">
    <source>
        <dbReference type="SAM" id="MobiDB-lite"/>
    </source>
</evidence>
<dbReference type="GeneID" id="81622028"/>
<dbReference type="InterPro" id="IPR036047">
    <property type="entry name" value="F-box-like_dom_sf"/>
</dbReference>
<reference evidence="3" key="1">
    <citation type="submission" date="2022-12" db="EMBL/GenBank/DDBJ databases">
        <authorList>
            <person name="Petersen C."/>
        </authorList>
    </citation>
    <scope>NUCLEOTIDE SEQUENCE</scope>
    <source>
        <strain evidence="3">IBT 30728</strain>
    </source>
</reference>
<dbReference type="Pfam" id="PF12937">
    <property type="entry name" value="F-box-like"/>
    <property type="match status" value="1"/>
</dbReference>
<dbReference type="SUPFAM" id="SSF81383">
    <property type="entry name" value="F-box domain"/>
    <property type="match status" value="1"/>
</dbReference>